<reference evidence="8" key="1">
    <citation type="journal article" date="2019" name="Int. J. Syst. Evol. Microbiol.">
        <title>The Global Catalogue of Microorganisms (GCM) 10K type strain sequencing project: providing services to taxonomists for standard genome sequencing and annotation.</title>
        <authorList>
            <consortium name="The Broad Institute Genomics Platform"/>
            <consortium name="The Broad Institute Genome Sequencing Center for Infectious Disease"/>
            <person name="Wu L."/>
            <person name="Ma J."/>
        </authorList>
    </citation>
    <scope>NUCLEOTIDE SEQUENCE [LARGE SCALE GENOMIC DNA]</scope>
    <source>
        <strain evidence="8">JCM 32304</strain>
    </source>
</reference>
<dbReference type="InterPro" id="IPR039556">
    <property type="entry name" value="ICL/PEPM"/>
</dbReference>
<dbReference type="PANTHER" id="PTHR21631:SF3">
    <property type="entry name" value="BIFUNCTIONAL GLYOXYLATE CYCLE PROTEIN"/>
    <property type="match status" value="1"/>
</dbReference>
<comment type="catalytic activity">
    <reaction evidence="4">
        <text>D-threo-isocitrate = glyoxylate + succinate</text>
        <dbReference type="Rhea" id="RHEA:13245"/>
        <dbReference type="ChEBI" id="CHEBI:15562"/>
        <dbReference type="ChEBI" id="CHEBI:30031"/>
        <dbReference type="ChEBI" id="CHEBI:36655"/>
        <dbReference type="EC" id="4.1.3.1"/>
    </reaction>
</comment>
<keyword evidence="3 7" id="KW-0456">Lyase</keyword>
<dbReference type="PANTHER" id="PTHR21631">
    <property type="entry name" value="ISOCITRATE LYASE/MALATE SYNTHASE"/>
    <property type="match status" value="1"/>
</dbReference>
<evidence type="ECO:0000256" key="6">
    <source>
        <dbReference type="ARBA" id="ARBA00031921"/>
    </source>
</evidence>
<dbReference type="NCBIfam" id="NF005074">
    <property type="entry name" value="PRK06498.1"/>
    <property type="match status" value="1"/>
</dbReference>
<dbReference type="CDD" id="cd00377">
    <property type="entry name" value="ICL_PEPM"/>
    <property type="match status" value="1"/>
</dbReference>
<dbReference type="GO" id="GO:0016829">
    <property type="term" value="F:lyase activity"/>
    <property type="evidence" value="ECO:0007669"/>
    <property type="project" value="UniProtKB-KW"/>
</dbReference>
<dbReference type="InterPro" id="IPR040442">
    <property type="entry name" value="Pyrv_kinase-like_dom_sf"/>
</dbReference>
<comment type="caution">
    <text evidence="7">The sequence shown here is derived from an EMBL/GenBank/DDBJ whole genome shotgun (WGS) entry which is preliminary data.</text>
</comment>
<evidence type="ECO:0000256" key="3">
    <source>
        <dbReference type="ARBA" id="ARBA00023239"/>
    </source>
</evidence>
<dbReference type="EMBL" id="BMQV01000039">
    <property type="protein sequence ID" value="GGP63341.1"/>
    <property type="molecule type" value="Genomic_DNA"/>
</dbReference>
<name>A0ABQ2Q8Z1_9GAMM</name>
<evidence type="ECO:0000313" key="8">
    <source>
        <dbReference type="Proteomes" id="UP000654367"/>
    </source>
</evidence>
<dbReference type="InterPro" id="IPR006254">
    <property type="entry name" value="Isocitrate_lyase"/>
</dbReference>
<protein>
    <recommendedName>
        <fullName evidence="1">Isocitrate lyase</fullName>
    </recommendedName>
    <alternativeName>
        <fullName evidence="5">Isocitrase</fullName>
    </alternativeName>
    <alternativeName>
        <fullName evidence="6">Isocitratase</fullName>
    </alternativeName>
</protein>
<dbReference type="RefSeq" id="WP_188922062.1">
    <property type="nucleotide sequence ID" value="NZ_BMQV01000039.1"/>
</dbReference>
<evidence type="ECO:0000256" key="1">
    <source>
        <dbReference type="ARBA" id="ARBA00017446"/>
    </source>
</evidence>
<dbReference type="InterPro" id="IPR015813">
    <property type="entry name" value="Pyrv/PenolPyrv_kinase-like_dom"/>
</dbReference>
<evidence type="ECO:0000256" key="5">
    <source>
        <dbReference type="ARBA" id="ARBA00031022"/>
    </source>
</evidence>
<proteinExistence type="predicted"/>
<dbReference type="SUPFAM" id="SSF51621">
    <property type="entry name" value="Phosphoenolpyruvate/pyruvate domain"/>
    <property type="match status" value="1"/>
</dbReference>
<dbReference type="PIRSF" id="PIRSF001362">
    <property type="entry name" value="Isocit_lyase"/>
    <property type="match status" value="1"/>
</dbReference>
<accession>A0ABQ2Q8Z1</accession>
<gene>
    <name evidence="7" type="ORF">GCM10009409_31320</name>
</gene>
<dbReference type="Pfam" id="PF00463">
    <property type="entry name" value="ICL"/>
    <property type="match status" value="3"/>
</dbReference>
<dbReference type="Gene3D" id="3.20.20.60">
    <property type="entry name" value="Phosphoenolpyruvate-binding domains"/>
    <property type="match status" value="1"/>
</dbReference>
<evidence type="ECO:0000256" key="2">
    <source>
        <dbReference type="ARBA" id="ARBA00022723"/>
    </source>
</evidence>
<evidence type="ECO:0000313" key="7">
    <source>
        <dbReference type="EMBL" id="GGP63341.1"/>
    </source>
</evidence>
<organism evidence="7 8">
    <name type="scientific">Shewanella saliphila</name>
    <dbReference type="NCBI Taxonomy" id="2282698"/>
    <lineage>
        <taxon>Bacteria</taxon>
        <taxon>Pseudomonadati</taxon>
        <taxon>Pseudomonadota</taxon>
        <taxon>Gammaproteobacteria</taxon>
        <taxon>Alteromonadales</taxon>
        <taxon>Shewanellaceae</taxon>
        <taxon>Shewanella</taxon>
    </lineage>
</organism>
<keyword evidence="8" id="KW-1185">Reference proteome</keyword>
<evidence type="ECO:0000256" key="4">
    <source>
        <dbReference type="ARBA" id="ARBA00023531"/>
    </source>
</evidence>
<keyword evidence="2" id="KW-0479">Metal-binding</keyword>
<dbReference type="Proteomes" id="UP000654367">
    <property type="component" value="Unassembled WGS sequence"/>
</dbReference>
<sequence length="526" mass="58574">MTHYRNNIDEAATLINSEGSAWNAINPESVARMRLQNRFKTGLDIAKYTAKIMREDMDNYDKDSSQYTQSLGCWHGFIAQQKMISIKKHLLTTKRRYLYLSGWMVAALRSEFGPLPDQSMHEKTSVAALIKELYTFLRQADARELGGLFRELDNAKESDKAAIQQKIENFETHVVPIIADIDAGFGNEEATYLMAKQMIEAGACCIQLENQVSDVKQCGHQDGKVTVPHVEFLAKINAVRYAFLELGIDDGVIVARTDSLGAGLTQKIAVTKEEGDIGDLYNSFLEVEAVDAATLENGDVVFKQGGELVKPARLPNGLFKFRSGTGEERCVLDCITSLQNGADLLWIETEKPHVSQIGGMVNEIRKVIPNAKLVYNNSPSFNWTLNFRQQVFDAMQQAGQDVSAYDRAQLMSVDYDGTELAIQADEKIRTFQADSSREAGIFHHLITLPTYHTAALSTDNLAKEYFGDQGMLGYVANVQRKEIREGIACVKHQNMAGSDMGDAHKEYFSGDQALKASGKDNTMNQF</sequence>